<dbReference type="EMBL" id="MN033529">
    <property type="protein sequence ID" value="QDH87649.1"/>
    <property type="molecule type" value="Genomic_RNA"/>
</dbReference>
<name>A0A514D249_9VIRU</name>
<proteinExistence type="predicted"/>
<evidence type="ECO:0000313" key="1">
    <source>
        <dbReference type="EMBL" id="QDH87649.1"/>
    </source>
</evidence>
<organism evidence="1">
    <name type="scientific">Leviviridae sp</name>
    <dbReference type="NCBI Taxonomy" id="2027243"/>
    <lineage>
        <taxon>Viruses</taxon>
        <taxon>Riboviria</taxon>
        <taxon>Orthornavirae</taxon>
        <taxon>Lenarviricota</taxon>
        <taxon>Leviviricetes</taxon>
        <taxon>Norzivirales</taxon>
        <taxon>Fiersviridae</taxon>
    </lineage>
</organism>
<evidence type="ECO:0008006" key="2">
    <source>
        <dbReference type="Google" id="ProtNLM"/>
    </source>
</evidence>
<gene>
    <name evidence="1" type="ORF">H2Bulk36542e230_000001</name>
</gene>
<sequence length="129" mass="13472">MFTEPLSITPGAGISSGAVTLPRVFQQGSVSQYQGSGTVSPGNVLKVSASHQYGKRTRRVLRCDYSDNAASTLITGTTSPRSISTYVVFDVPNAGQFSVADQAALFNGLKGLWSAATDTVLLKLLAGES</sequence>
<accession>A0A514D249</accession>
<protein>
    <recommendedName>
        <fullName evidence="2">Capsid protein</fullName>
    </recommendedName>
</protein>
<reference evidence="1" key="1">
    <citation type="submission" date="2019-05" db="EMBL/GenBank/DDBJ databases">
        <title>Metatranscriptomic reconstruction reveals RNA viruses with the potential to shape carbon cycling in soil.</title>
        <authorList>
            <person name="Starr E.P."/>
            <person name="Nuccio E."/>
            <person name="Pett-Ridge J."/>
            <person name="Banfield J.F."/>
            <person name="Firestone M.K."/>
        </authorList>
    </citation>
    <scope>NUCLEOTIDE SEQUENCE</scope>
    <source>
        <strain evidence="1">H2_Bulk_36_scaffold_542_e_230</strain>
    </source>
</reference>